<organism evidence="2 3">
    <name type="scientific">Prunus dulcis</name>
    <name type="common">Almond</name>
    <name type="synonym">Amygdalus dulcis</name>
    <dbReference type="NCBI Taxonomy" id="3755"/>
    <lineage>
        <taxon>Eukaryota</taxon>
        <taxon>Viridiplantae</taxon>
        <taxon>Streptophyta</taxon>
        <taxon>Embryophyta</taxon>
        <taxon>Tracheophyta</taxon>
        <taxon>Spermatophyta</taxon>
        <taxon>Magnoliopsida</taxon>
        <taxon>eudicotyledons</taxon>
        <taxon>Gunneridae</taxon>
        <taxon>Pentapetalae</taxon>
        <taxon>rosids</taxon>
        <taxon>fabids</taxon>
        <taxon>Rosales</taxon>
        <taxon>Rosaceae</taxon>
        <taxon>Amygdaloideae</taxon>
        <taxon>Amygdaleae</taxon>
        <taxon>Prunus</taxon>
    </lineage>
</organism>
<accession>A0AAD4V3L2</accession>
<feature type="compositionally biased region" description="Polar residues" evidence="1">
    <location>
        <begin position="1"/>
        <end position="10"/>
    </location>
</feature>
<evidence type="ECO:0000313" key="3">
    <source>
        <dbReference type="Proteomes" id="UP001054821"/>
    </source>
</evidence>
<reference evidence="2 3" key="1">
    <citation type="journal article" date="2022" name="G3 (Bethesda)">
        <title>Whole-genome sequence and methylome profiling of the almond [Prunus dulcis (Mill.) D.A. Webb] cultivar 'Nonpareil'.</title>
        <authorList>
            <person name="D'Amico-Willman K.M."/>
            <person name="Ouma W.Z."/>
            <person name="Meulia T."/>
            <person name="Sideli G.M."/>
            <person name="Gradziel T.M."/>
            <person name="Fresnedo-Ramirez J."/>
        </authorList>
    </citation>
    <scope>NUCLEOTIDE SEQUENCE [LARGE SCALE GENOMIC DNA]</scope>
    <source>
        <strain evidence="2">Clone GOH B32 T37-40</strain>
    </source>
</reference>
<evidence type="ECO:0000313" key="2">
    <source>
        <dbReference type="EMBL" id="KAI5316876.1"/>
    </source>
</evidence>
<sequence>MATSLTNLVFSTSTPNSTSTSSSHLQQTHTQWISGSHQQDLQEDTEEKARSSQRWMARDIAKNTMGHQHLLLKIYRRNTIFSCLQYRICCAYRNQRADPIKASYEP</sequence>
<comment type="caution">
    <text evidence="2">The sequence shown here is derived from an EMBL/GenBank/DDBJ whole genome shotgun (WGS) entry which is preliminary data.</text>
</comment>
<dbReference type="AlphaFoldDB" id="A0AAD4V3L2"/>
<proteinExistence type="predicted"/>
<name>A0AAD4V3L2_PRUDU</name>
<dbReference type="Proteomes" id="UP001054821">
    <property type="component" value="Chromosome 7"/>
</dbReference>
<protein>
    <submittedName>
        <fullName evidence="2">Uncharacterized protein</fullName>
    </submittedName>
</protein>
<gene>
    <name evidence="2" type="ORF">L3X38_036583</name>
</gene>
<feature type="compositionally biased region" description="Low complexity" evidence="1">
    <location>
        <begin position="11"/>
        <end position="31"/>
    </location>
</feature>
<keyword evidence="3" id="KW-1185">Reference proteome</keyword>
<evidence type="ECO:0000256" key="1">
    <source>
        <dbReference type="SAM" id="MobiDB-lite"/>
    </source>
</evidence>
<feature type="region of interest" description="Disordered" evidence="1">
    <location>
        <begin position="1"/>
        <end position="51"/>
    </location>
</feature>
<dbReference type="EMBL" id="JAJFAZ020000007">
    <property type="protein sequence ID" value="KAI5316876.1"/>
    <property type="molecule type" value="Genomic_DNA"/>
</dbReference>